<evidence type="ECO:0000256" key="12">
    <source>
        <dbReference type="ARBA" id="ARBA00031129"/>
    </source>
</evidence>
<evidence type="ECO:0000256" key="7">
    <source>
        <dbReference type="ARBA" id="ARBA00022824"/>
    </source>
</evidence>
<evidence type="ECO:0000256" key="6">
    <source>
        <dbReference type="ARBA" id="ARBA00022692"/>
    </source>
</evidence>
<evidence type="ECO:0000256" key="4">
    <source>
        <dbReference type="ARBA" id="ARBA00021882"/>
    </source>
</evidence>
<evidence type="ECO:0000256" key="11">
    <source>
        <dbReference type="ARBA" id="ARBA00023242"/>
    </source>
</evidence>
<dbReference type="PANTHER" id="PTHR47464">
    <property type="entry name" value="MACOILIN"/>
    <property type="match status" value="1"/>
</dbReference>
<keyword evidence="6" id="KW-0812">Transmembrane</keyword>
<feature type="compositionally biased region" description="Polar residues" evidence="14">
    <location>
        <begin position="432"/>
        <end position="451"/>
    </location>
</feature>
<reference evidence="15" key="1">
    <citation type="submission" date="2015-11" db="EMBL/GenBank/DDBJ databases">
        <title>De novo transcriptome assembly of four potential Pierce s Disease insect vectors from Arizona vineyards.</title>
        <authorList>
            <person name="Tassone E.E."/>
        </authorList>
    </citation>
    <scope>NUCLEOTIDE SEQUENCE</scope>
</reference>
<accession>A0A1B6MRL2</accession>
<keyword evidence="11" id="KW-0539">Nucleus</keyword>
<dbReference type="AlphaFoldDB" id="A0A1B6MRL2"/>
<evidence type="ECO:0000256" key="13">
    <source>
        <dbReference type="SAM" id="Coils"/>
    </source>
</evidence>
<feature type="coiled-coil region" evidence="13">
    <location>
        <begin position="177"/>
        <end position="204"/>
    </location>
</feature>
<dbReference type="Pfam" id="PF09726">
    <property type="entry name" value="Macoilin"/>
    <property type="match status" value="1"/>
</dbReference>
<feature type="compositionally biased region" description="Polar residues" evidence="14">
    <location>
        <begin position="130"/>
        <end position="144"/>
    </location>
</feature>
<feature type="region of interest" description="Disordered" evidence="14">
    <location>
        <begin position="255"/>
        <end position="295"/>
    </location>
</feature>
<evidence type="ECO:0000256" key="2">
    <source>
        <dbReference type="ARBA" id="ARBA00004232"/>
    </source>
</evidence>
<comment type="function">
    <text evidence="1">Plays a role in the regulation of neuronal activity.</text>
</comment>
<feature type="region of interest" description="Disordered" evidence="14">
    <location>
        <begin position="413"/>
        <end position="460"/>
    </location>
</feature>
<feature type="region of interest" description="Disordered" evidence="14">
    <location>
        <begin position="121"/>
        <end position="174"/>
    </location>
</feature>
<dbReference type="InterPro" id="IPR019130">
    <property type="entry name" value="Macoilin"/>
</dbReference>
<evidence type="ECO:0000313" key="15">
    <source>
        <dbReference type="EMBL" id="JAT38533.1"/>
    </source>
</evidence>
<proteinExistence type="predicted"/>
<dbReference type="GO" id="GO:0023041">
    <property type="term" value="P:neuronal signal transduction"/>
    <property type="evidence" value="ECO:0007669"/>
    <property type="project" value="InterPro"/>
</dbReference>
<gene>
    <name evidence="15" type="ORF">g.28209</name>
</gene>
<name>A0A1B6MRL2_9HEMI</name>
<keyword evidence="9" id="KW-0472">Membrane</keyword>
<dbReference type="PANTHER" id="PTHR47464:SF2">
    <property type="entry name" value="MACOILIN"/>
    <property type="match status" value="1"/>
</dbReference>
<feature type="compositionally biased region" description="Polar residues" evidence="14">
    <location>
        <begin position="89"/>
        <end position="99"/>
    </location>
</feature>
<evidence type="ECO:0000256" key="14">
    <source>
        <dbReference type="SAM" id="MobiDB-lite"/>
    </source>
</evidence>
<keyword evidence="7" id="KW-0256">Endoplasmic reticulum</keyword>
<dbReference type="GO" id="GO:0031965">
    <property type="term" value="C:nuclear membrane"/>
    <property type="evidence" value="ECO:0007669"/>
    <property type="project" value="UniProtKB-SubCell"/>
</dbReference>
<evidence type="ECO:0000256" key="1">
    <source>
        <dbReference type="ARBA" id="ARBA00003440"/>
    </source>
</evidence>
<feature type="coiled-coil region" evidence="13">
    <location>
        <begin position="375"/>
        <end position="409"/>
    </location>
</feature>
<dbReference type="GO" id="GO:0030867">
    <property type="term" value="C:rough endoplasmic reticulum membrane"/>
    <property type="evidence" value="ECO:0007669"/>
    <property type="project" value="UniProtKB-SubCell"/>
</dbReference>
<keyword evidence="10" id="KW-0325">Glycoprotein</keyword>
<dbReference type="EMBL" id="GEBQ01001444">
    <property type="protein sequence ID" value="JAT38533.1"/>
    <property type="molecule type" value="Transcribed_RNA"/>
</dbReference>
<evidence type="ECO:0000256" key="5">
    <source>
        <dbReference type="ARBA" id="ARBA00022553"/>
    </source>
</evidence>
<protein>
    <recommendedName>
        <fullName evidence="4">Macoilin</fullName>
    </recommendedName>
    <alternativeName>
        <fullName evidence="12">Transmembrane protein 57</fullName>
    </alternativeName>
</protein>
<evidence type="ECO:0000256" key="9">
    <source>
        <dbReference type="ARBA" id="ARBA00023136"/>
    </source>
</evidence>
<evidence type="ECO:0000256" key="8">
    <source>
        <dbReference type="ARBA" id="ARBA00022989"/>
    </source>
</evidence>
<feature type="compositionally biased region" description="Basic and acidic residues" evidence="14">
    <location>
        <begin position="154"/>
        <end position="174"/>
    </location>
</feature>
<organism evidence="15">
    <name type="scientific">Graphocephala atropunctata</name>
    <dbReference type="NCBI Taxonomy" id="36148"/>
    <lineage>
        <taxon>Eukaryota</taxon>
        <taxon>Metazoa</taxon>
        <taxon>Ecdysozoa</taxon>
        <taxon>Arthropoda</taxon>
        <taxon>Hexapoda</taxon>
        <taxon>Insecta</taxon>
        <taxon>Pterygota</taxon>
        <taxon>Neoptera</taxon>
        <taxon>Paraneoptera</taxon>
        <taxon>Hemiptera</taxon>
        <taxon>Auchenorrhyncha</taxon>
        <taxon>Membracoidea</taxon>
        <taxon>Cicadellidae</taxon>
        <taxon>Cicadellinae</taxon>
        <taxon>Cicadellini</taxon>
        <taxon>Graphocephala</taxon>
    </lineage>
</organism>
<evidence type="ECO:0000256" key="10">
    <source>
        <dbReference type="ARBA" id="ARBA00023180"/>
    </source>
</evidence>
<comment type="subcellular location">
    <subcellularLocation>
        <location evidence="2">Nucleus membrane</location>
        <topology evidence="2">Multi-pass membrane protein</topology>
    </subcellularLocation>
    <subcellularLocation>
        <location evidence="3">Rough endoplasmic reticulum membrane</location>
        <topology evidence="3">Multi-pass membrane protein</topology>
    </subcellularLocation>
</comment>
<evidence type="ECO:0000256" key="3">
    <source>
        <dbReference type="ARBA" id="ARBA00004269"/>
    </source>
</evidence>
<sequence length="460" mass="52297">MRQRKQRDVAKENEFYMQLLQQALPIELQHTLCHNTSPEKSKGGTVNDVVTSNGSVHNNNSTQVKINHRKSLDKGERDKSCTDADHKTINNNKSFSHTNGDIHTELEFIERIGSVNDFDENEAEKDKSSKSYVQLKSNSKWSNHQAKENAVNCQRERRNKANKDNTEHNSSQKDEYCQRLESDVKRLKMDLQASRQTEQELRCQVNALLVNEKSVKSELCQLQLDNDDLQSKVHSLVSARQMDKQAVTQLERRVQEERRLRSTTEAQLSAERKAKEAATRAMSSPPSKGECTESCRARRRDLEAEAKQLRRELKAKDERCLVAEREVQCLRQYKENHNESEILMSALSAMQDKNAHLENSLSAETRIKLDLFSALGEAKRQLEIRESLIRQQEREMEELKGKMAQVLAVMPTETFGPAPSCNTSKLRLADSPSPSAQSNLDPNATAYTPKSSHLAPAAEA</sequence>
<keyword evidence="5" id="KW-0597">Phosphoprotein</keyword>
<keyword evidence="13" id="KW-0175">Coiled coil</keyword>
<keyword evidence="8" id="KW-1133">Transmembrane helix</keyword>
<feature type="region of interest" description="Disordered" evidence="14">
    <location>
        <begin position="67"/>
        <end position="99"/>
    </location>
</feature>
<feature type="compositionally biased region" description="Basic and acidic residues" evidence="14">
    <location>
        <begin position="70"/>
        <end position="88"/>
    </location>
</feature>